<keyword evidence="4" id="KW-0493">Microtubule</keyword>
<dbReference type="GO" id="GO:0000132">
    <property type="term" value="P:establishment of mitotic spindle orientation"/>
    <property type="evidence" value="ECO:0007669"/>
    <property type="project" value="TreeGrafter"/>
</dbReference>
<dbReference type="GO" id="GO:0007020">
    <property type="term" value="P:microtubule nucleation"/>
    <property type="evidence" value="ECO:0007669"/>
    <property type="project" value="TreeGrafter"/>
</dbReference>
<dbReference type="GO" id="GO:0005871">
    <property type="term" value="C:kinesin complex"/>
    <property type="evidence" value="ECO:0007669"/>
    <property type="project" value="TreeGrafter"/>
</dbReference>
<dbReference type="AlphaFoldDB" id="A0A5M8PI23"/>
<evidence type="ECO:0000256" key="6">
    <source>
        <dbReference type="ARBA" id="ARBA00023212"/>
    </source>
</evidence>
<dbReference type="InterPro" id="IPR006964">
    <property type="entry name" value="NUDE_dom"/>
</dbReference>
<evidence type="ECO:0000259" key="7">
    <source>
        <dbReference type="Pfam" id="PF04880"/>
    </source>
</evidence>
<dbReference type="PANTHER" id="PTHR10921:SF1">
    <property type="entry name" value="NUCLEAR DISTRIBUTION PROTEIN NUDE HOMOLOG"/>
    <property type="match status" value="1"/>
</dbReference>
<proteinExistence type="inferred from homology"/>
<evidence type="ECO:0000256" key="5">
    <source>
        <dbReference type="ARBA" id="ARBA00023054"/>
    </source>
</evidence>
<dbReference type="GO" id="GO:0005874">
    <property type="term" value="C:microtubule"/>
    <property type="evidence" value="ECO:0007669"/>
    <property type="project" value="UniProtKB-KW"/>
</dbReference>
<keyword evidence="3" id="KW-0963">Cytoplasm</keyword>
<dbReference type="Proteomes" id="UP000324767">
    <property type="component" value="Unassembled WGS sequence"/>
</dbReference>
<dbReference type="GO" id="GO:0051642">
    <property type="term" value="P:centrosome localization"/>
    <property type="evidence" value="ECO:0007669"/>
    <property type="project" value="TreeGrafter"/>
</dbReference>
<comment type="subcellular location">
    <subcellularLocation>
        <location evidence="1">Cytoplasm</location>
        <location evidence="1">Cytoskeleton</location>
    </subcellularLocation>
</comment>
<sequence length="189" mass="22051">MSPRFRAILILRLSNTTRLLILLCFLLKTIKANVRAQLTERRTYTAKSAAGFERLRELQRRERDSSREKVEGLGFEVDEWKSKYKQSKAEANSAQNTLQKEITPLRDTNRTIQLKLRDIEVANDDFERQARNTTSSLEDLKSKYNVAIERGVMLEEEFKLGEQERGALKIETQRLRGELFDLKVEAEIM</sequence>
<dbReference type="GO" id="GO:0000776">
    <property type="term" value="C:kinetochore"/>
    <property type="evidence" value="ECO:0007669"/>
    <property type="project" value="TreeGrafter"/>
</dbReference>
<dbReference type="GO" id="GO:0047496">
    <property type="term" value="P:vesicle transport along microtubule"/>
    <property type="evidence" value="ECO:0007669"/>
    <property type="project" value="TreeGrafter"/>
</dbReference>
<evidence type="ECO:0000256" key="4">
    <source>
        <dbReference type="ARBA" id="ARBA00022701"/>
    </source>
</evidence>
<protein>
    <recommendedName>
        <fullName evidence="7">NUDE domain-containing protein</fullName>
    </recommendedName>
</protein>
<gene>
    <name evidence="8" type="ORF">FRX48_07526</name>
</gene>
<reference evidence="8 9" key="1">
    <citation type="submission" date="2019-09" db="EMBL/GenBank/DDBJ databases">
        <title>The hologenome of the rock-dwelling lichen Lasallia pustulata.</title>
        <authorList>
            <person name="Greshake Tzovaras B."/>
            <person name="Segers F."/>
            <person name="Bicker A."/>
            <person name="Dal Grande F."/>
            <person name="Otte J."/>
            <person name="Hankeln T."/>
            <person name="Schmitt I."/>
            <person name="Ebersberger I."/>
        </authorList>
    </citation>
    <scope>NUCLEOTIDE SEQUENCE [LARGE SCALE GENOMIC DNA]</scope>
    <source>
        <strain evidence="8">A1-1</strain>
    </source>
</reference>
<evidence type="ECO:0000313" key="9">
    <source>
        <dbReference type="Proteomes" id="UP000324767"/>
    </source>
</evidence>
<feature type="domain" description="NUDE" evidence="7">
    <location>
        <begin position="136"/>
        <end position="189"/>
    </location>
</feature>
<evidence type="ECO:0000256" key="1">
    <source>
        <dbReference type="ARBA" id="ARBA00004245"/>
    </source>
</evidence>
<comment type="caution">
    <text evidence="8">The sequence shown here is derived from an EMBL/GenBank/DDBJ whole genome shotgun (WGS) entry which is preliminary data.</text>
</comment>
<keyword evidence="5" id="KW-0175">Coiled coil</keyword>
<dbReference type="GO" id="GO:0007059">
    <property type="term" value="P:chromosome segregation"/>
    <property type="evidence" value="ECO:0007669"/>
    <property type="project" value="TreeGrafter"/>
</dbReference>
<keyword evidence="6" id="KW-0206">Cytoskeleton</keyword>
<dbReference type="GO" id="GO:0008017">
    <property type="term" value="F:microtubule binding"/>
    <property type="evidence" value="ECO:0007669"/>
    <property type="project" value="InterPro"/>
</dbReference>
<dbReference type="EMBL" id="VXIT01000013">
    <property type="protein sequence ID" value="KAA6408444.1"/>
    <property type="molecule type" value="Genomic_DNA"/>
</dbReference>
<evidence type="ECO:0000313" key="8">
    <source>
        <dbReference type="EMBL" id="KAA6408444.1"/>
    </source>
</evidence>
<organism evidence="8 9">
    <name type="scientific">Lasallia pustulata</name>
    <dbReference type="NCBI Taxonomy" id="136370"/>
    <lineage>
        <taxon>Eukaryota</taxon>
        <taxon>Fungi</taxon>
        <taxon>Dikarya</taxon>
        <taxon>Ascomycota</taxon>
        <taxon>Pezizomycotina</taxon>
        <taxon>Lecanoromycetes</taxon>
        <taxon>OSLEUM clade</taxon>
        <taxon>Umbilicariomycetidae</taxon>
        <taxon>Umbilicariales</taxon>
        <taxon>Umbilicariaceae</taxon>
        <taxon>Lasallia</taxon>
    </lineage>
</organism>
<dbReference type="InterPro" id="IPR033494">
    <property type="entry name" value="NUDE"/>
</dbReference>
<dbReference type="Gene3D" id="6.10.250.1080">
    <property type="match status" value="1"/>
</dbReference>
<dbReference type="OrthoDB" id="5877028at2759"/>
<dbReference type="Pfam" id="PF04880">
    <property type="entry name" value="NUDE_C"/>
    <property type="match status" value="1"/>
</dbReference>
<comment type="similarity">
    <text evidence="2">Belongs to the nudE family.</text>
</comment>
<evidence type="ECO:0000256" key="2">
    <source>
        <dbReference type="ARBA" id="ARBA00007429"/>
    </source>
</evidence>
<accession>A0A5M8PI23</accession>
<dbReference type="PANTHER" id="PTHR10921">
    <property type="entry name" value="NUCLEAR DISTRIBUTION PROTEIN NUDE HOMOLOG 1"/>
    <property type="match status" value="1"/>
</dbReference>
<name>A0A5M8PI23_9LECA</name>
<evidence type="ECO:0000256" key="3">
    <source>
        <dbReference type="ARBA" id="ARBA00022490"/>
    </source>
</evidence>